<evidence type="ECO:0000259" key="5">
    <source>
        <dbReference type="PROSITE" id="PS51186"/>
    </source>
</evidence>
<dbReference type="InterPro" id="IPR022902">
    <property type="entry name" value="NAcTrfase_Eis"/>
</dbReference>
<dbReference type="InterPro" id="IPR051554">
    <property type="entry name" value="Acetyltransferase_Eis"/>
</dbReference>
<feature type="domain" description="N-acetyltransferase" evidence="5">
    <location>
        <begin position="15"/>
        <end position="172"/>
    </location>
</feature>
<dbReference type="InterPro" id="IPR000182">
    <property type="entry name" value="GNAT_dom"/>
</dbReference>
<dbReference type="CDD" id="cd04301">
    <property type="entry name" value="NAT_SF"/>
    <property type="match status" value="1"/>
</dbReference>
<dbReference type="SUPFAM" id="SSF55718">
    <property type="entry name" value="SCP-like"/>
    <property type="match status" value="1"/>
</dbReference>
<dbReference type="NCBIfam" id="NF002367">
    <property type="entry name" value="PRK01346.1-4"/>
    <property type="match status" value="1"/>
</dbReference>
<dbReference type="InterPro" id="IPR025559">
    <property type="entry name" value="Eis_dom"/>
</dbReference>
<dbReference type="Gene3D" id="3.30.1050.10">
    <property type="entry name" value="SCP2 sterol-binding domain"/>
    <property type="match status" value="1"/>
</dbReference>
<dbReference type="PANTHER" id="PTHR37817">
    <property type="entry name" value="N-ACETYLTRANSFERASE EIS"/>
    <property type="match status" value="1"/>
</dbReference>
<dbReference type="InterPro" id="IPR036527">
    <property type="entry name" value="SCP2_sterol-bd_dom_sf"/>
</dbReference>
<dbReference type="RefSeq" id="WP_201848394.1">
    <property type="nucleotide sequence ID" value="NZ_JABBYC010000027.1"/>
</dbReference>
<dbReference type="PROSITE" id="PS51186">
    <property type="entry name" value="GNAT"/>
    <property type="match status" value="1"/>
</dbReference>
<evidence type="ECO:0000256" key="4">
    <source>
        <dbReference type="HAMAP-Rule" id="MF_01812"/>
    </source>
</evidence>
<organism evidence="6 7">
    <name type="scientific">Myceligenerans indicum</name>
    <dbReference type="NCBI Taxonomy" id="2593663"/>
    <lineage>
        <taxon>Bacteria</taxon>
        <taxon>Bacillati</taxon>
        <taxon>Actinomycetota</taxon>
        <taxon>Actinomycetes</taxon>
        <taxon>Micrococcales</taxon>
        <taxon>Promicromonosporaceae</taxon>
        <taxon>Myceligenerans</taxon>
    </lineage>
</organism>
<dbReference type="Pfam" id="PF17668">
    <property type="entry name" value="Acetyltransf_17"/>
    <property type="match status" value="1"/>
</dbReference>
<dbReference type="Pfam" id="PF13527">
    <property type="entry name" value="Acetyltransf_9"/>
    <property type="match status" value="1"/>
</dbReference>
<keyword evidence="2 4" id="KW-0808">Transferase</keyword>
<proteinExistence type="inferred from homology"/>
<dbReference type="EMBL" id="JABBYC010000027">
    <property type="protein sequence ID" value="MBL0887377.1"/>
    <property type="molecule type" value="Genomic_DNA"/>
</dbReference>
<accession>A0ABS1LM92</accession>
<evidence type="ECO:0000256" key="3">
    <source>
        <dbReference type="ARBA" id="ARBA00023315"/>
    </source>
</evidence>
<feature type="binding site" evidence="4">
    <location>
        <begin position="95"/>
        <end position="97"/>
    </location>
    <ligand>
        <name>acetyl-CoA</name>
        <dbReference type="ChEBI" id="CHEBI:57288"/>
    </ligand>
</feature>
<gene>
    <name evidence="6" type="ORF">HGK34_14005</name>
</gene>
<dbReference type="SUPFAM" id="SSF55729">
    <property type="entry name" value="Acyl-CoA N-acyltransferases (Nat)"/>
    <property type="match status" value="1"/>
</dbReference>
<dbReference type="Pfam" id="PF13530">
    <property type="entry name" value="SCP2_2"/>
    <property type="match status" value="1"/>
</dbReference>
<evidence type="ECO:0000256" key="1">
    <source>
        <dbReference type="ARBA" id="ARBA00009213"/>
    </source>
</evidence>
<reference evidence="6 7" key="1">
    <citation type="journal article" date="2021" name="Arch. Microbiol.">
        <title>Myceligenerans indicum sp. nov., an actinobacterium isolated from mangrove sediment of Sundarbans, India.</title>
        <authorList>
            <person name="Asha K."/>
            <person name="Bhadury P."/>
        </authorList>
    </citation>
    <scope>NUCLEOTIDE SEQUENCE [LARGE SCALE GENOMIC DNA]</scope>
    <source>
        <strain evidence="6 7">I2</strain>
    </source>
</reference>
<comment type="caution">
    <text evidence="4">Lacks conserved residue(s) required for the propagation of feature annotation.</text>
</comment>
<keyword evidence="3 4" id="KW-0012">Acyltransferase</keyword>
<dbReference type="HAMAP" id="MF_01812">
    <property type="entry name" value="Eis"/>
    <property type="match status" value="1"/>
</dbReference>
<comment type="caution">
    <text evidence="6">The sequence shown here is derived from an EMBL/GenBank/DDBJ whole genome shotgun (WGS) entry which is preliminary data.</text>
</comment>
<evidence type="ECO:0000313" key="7">
    <source>
        <dbReference type="Proteomes" id="UP000675409"/>
    </source>
</evidence>
<dbReference type="PANTHER" id="PTHR37817:SF1">
    <property type="entry name" value="N-ACETYLTRANSFERASE EIS"/>
    <property type="match status" value="1"/>
</dbReference>
<name>A0ABS1LM92_9MICO</name>
<dbReference type="Proteomes" id="UP000675409">
    <property type="component" value="Unassembled WGS sequence"/>
</dbReference>
<evidence type="ECO:0000256" key="2">
    <source>
        <dbReference type="ARBA" id="ARBA00022679"/>
    </source>
</evidence>
<dbReference type="InterPro" id="IPR041380">
    <property type="entry name" value="Acetyltransf_17"/>
</dbReference>
<dbReference type="InterPro" id="IPR016181">
    <property type="entry name" value="Acyl_CoA_acyltransferase"/>
</dbReference>
<feature type="binding site" evidence="4">
    <location>
        <begin position="103"/>
        <end position="108"/>
    </location>
    <ligand>
        <name>acetyl-CoA</name>
        <dbReference type="ChEBI" id="CHEBI:57288"/>
    </ligand>
</feature>
<feature type="active site" description="Proton donor" evidence="4">
    <location>
        <position position="136"/>
    </location>
</feature>
<comment type="subunit">
    <text evidence="4">Homohexamer; trimer of dimers.</text>
</comment>
<dbReference type="Gene3D" id="3.40.630.30">
    <property type="match status" value="2"/>
</dbReference>
<sequence>MDTATLPDVPLPDGYRLRTLTESDRRAVVDLDLWAFPSGVALDDAVRHPFPLGWDRTIGVEADGFDGLAALHGSYPFREFGVPGGTLATGGLTWVGVHPQHRRRGLLTAMMDCHLARCRRRGEPLSALFAAEAPIYGRFGYGRAADDVRLTIARGAVLRDVAGAGEHRVRIEHASRAQHGDLVERVHRAAGKRPAGVDGINRPGWCERETEELQAHFWDDPPAHRGGRESRRIAVVERGGEPRGYALFRRKLDWEAFGPRGSTVVVEAVALDAAAARALWGVLIDFDLTTETAVFILPVDDTVTQLLADPRAAQPRVVDNVWVRLVDVPSALAGRQYSTDLDVTLAVTDSRIPRNAGTYRLRARAFGEATCDRVADRADLSLDVRELGAAFLGGTSLMSLAAAGLVTEHTPGVLAAAATAFGWPVRPVCSWIW</sequence>
<comment type="similarity">
    <text evidence="1 4">Belongs to the acetyltransferase Eis family.</text>
</comment>
<protein>
    <submittedName>
        <fullName evidence="6">GNAT family N-acetyltransferase</fullName>
    </submittedName>
</protein>
<keyword evidence="7" id="KW-1185">Reference proteome</keyword>
<evidence type="ECO:0000313" key="6">
    <source>
        <dbReference type="EMBL" id="MBL0887377.1"/>
    </source>
</evidence>